<feature type="signal peptide" evidence="6">
    <location>
        <begin position="1"/>
        <end position="19"/>
    </location>
</feature>
<proteinExistence type="inferred from homology"/>
<keyword evidence="4 6" id="KW-0732">Signal</keyword>
<dbReference type="PRINTS" id="PR00691">
    <property type="entry name" value="ADHESINB"/>
</dbReference>
<evidence type="ECO:0000256" key="4">
    <source>
        <dbReference type="ARBA" id="ARBA00022729"/>
    </source>
</evidence>
<dbReference type="PANTHER" id="PTHR42953">
    <property type="entry name" value="HIGH-AFFINITY ZINC UPTAKE SYSTEM PROTEIN ZNUA-RELATED"/>
    <property type="match status" value="1"/>
</dbReference>
<evidence type="ECO:0000313" key="8">
    <source>
        <dbReference type="Proteomes" id="UP001165368"/>
    </source>
</evidence>
<dbReference type="Gene3D" id="3.40.50.1980">
    <property type="entry name" value="Nitrogenase molybdenum iron protein domain"/>
    <property type="match status" value="2"/>
</dbReference>
<accession>A0ABS9L7L6</accession>
<comment type="subcellular location">
    <subcellularLocation>
        <location evidence="1">Cell envelope</location>
    </subcellularLocation>
</comment>
<dbReference type="InterPro" id="IPR006129">
    <property type="entry name" value="AdhesinB"/>
</dbReference>
<dbReference type="CDD" id="cd01137">
    <property type="entry name" value="PsaA"/>
    <property type="match status" value="1"/>
</dbReference>
<keyword evidence="3" id="KW-0479">Metal-binding</keyword>
<dbReference type="PROSITE" id="PS51257">
    <property type="entry name" value="PROKAR_LIPOPROTEIN"/>
    <property type="match status" value="1"/>
</dbReference>
<dbReference type="Proteomes" id="UP001165368">
    <property type="component" value="Unassembled WGS sequence"/>
</dbReference>
<keyword evidence="2 5" id="KW-0813">Transport</keyword>
<feature type="chain" id="PRO_5047449832" evidence="6">
    <location>
        <begin position="20"/>
        <end position="305"/>
    </location>
</feature>
<reference evidence="7" key="1">
    <citation type="submission" date="2022-01" db="EMBL/GenBank/DDBJ databases">
        <authorList>
            <person name="Jo J.-H."/>
            <person name="Im W.-T."/>
        </authorList>
    </citation>
    <scope>NUCLEOTIDE SEQUENCE</scope>
    <source>
        <strain evidence="7">I2-34</strain>
    </source>
</reference>
<dbReference type="Pfam" id="PF01297">
    <property type="entry name" value="ZnuA"/>
    <property type="match status" value="1"/>
</dbReference>
<dbReference type="SUPFAM" id="SSF53807">
    <property type="entry name" value="Helical backbone' metal receptor"/>
    <property type="match status" value="1"/>
</dbReference>
<evidence type="ECO:0000256" key="2">
    <source>
        <dbReference type="ARBA" id="ARBA00022448"/>
    </source>
</evidence>
<comment type="caution">
    <text evidence="7">The sequence shown here is derived from an EMBL/GenBank/DDBJ whole genome shotgun (WGS) entry which is preliminary data.</text>
</comment>
<dbReference type="RefSeq" id="WP_237821176.1">
    <property type="nucleotide sequence ID" value="NZ_JAKLTQ010000008.1"/>
</dbReference>
<name>A0ABS9L7L6_9MICC</name>
<evidence type="ECO:0000256" key="5">
    <source>
        <dbReference type="RuleBase" id="RU003512"/>
    </source>
</evidence>
<protein>
    <submittedName>
        <fullName evidence="7">Metal ABC transporter substrate-binding protein</fullName>
    </submittedName>
</protein>
<dbReference type="PRINTS" id="PR00690">
    <property type="entry name" value="ADHESNFAMILY"/>
</dbReference>
<evidence type="ECO:0000256" key="1">
    <source>
        <dbReference type="ARBA" id="ARBA00004196"/>
    </source>
</evidence>
<dbReference type="PANTHER" id="PTHR42953:SF1">
    <property type="entry name" value="METAL-BINDING PROTEIN HI_0362-RELATED"/>
    <property type="match status" value="1"/>
</dbReference>
<evidence type="ECO:0000256" key="3">
    <source>
        <dbReference type="ARBA" id="ARBA00022723"/>
    </source>
</evidence>
<dbReference type="EMBL" id="JAKLTQ010000008">
    <property type="protein sequence ID" value="MCG2622654.1"/>
    <property type="molecule type" value="Genomic_DNA"/>
</dbReference>
<evidence type="ECO:0000256" key="6">
    <source>
        <dbReference type="SAM" id="SignalP"/>
    </source>
</evidence>
<dbReference type="InterPro" id="IPR006127">
    <property type="entry name" value="ZnuA-like"/>
</dbReference>
<organism evidence="7 8">
    <name type="scientific">Arthrobacter hankyongi</name>
    <dbReference type="NCBI Taxonomy" id="2904801"/>
    <lineage>
        <taxon>Bacteria</taxon>
        <taxon>Bacillati</taxon>
        <taxon>Actinomycetota</taxon>
        <taxon>Actinomycetes</taxon>
        <taxon>Micrococcales</taxon>
        <taxon>Micrococcaceae</taxon>
        <taxon>Arthrobacter</taxon>
    </lineage>
</organism>
<dbReference type="InterPro" id="IPR006128">
    <property type="entry name" value="Lipoprotein_PsaA-like"/>
</dbReference>
<dbReference type="InterPro" id="IPR050492">
    <property type="entry name" value="Bact_metal-bind_prot9"/>
</dbReference>
<sequence>MPKNWWTALALLLSLGALTACGGAGSADSRSAAEDPRPLVLTTFTVLADMARTIAGGHMRVESITKIGAEIHGYEPTPSDLVNAQEADLILDNGLGLERWFERFVASVPAPHAVLSEGVEPVNIRSGDYEGKPNPHAWMSPLAAKTYVDNTVKALSRLDPAHAADFRANGESYKAELDQVMADLTGAFKEPRSSRALVTCEGAFSYLARDAGLQEAFLWPVNSDAEGTPHQIKNAIGFVQQHKAPSVFCESTVNPSAMEQVAAATGARLVKPLYVDSLSAAGGPVPTHLDLIRHDIDMIKEGLAP</sequence>
<comment type="similarity">
    <text evidence="5">Belongs to the bacterial solute-binding protein 9 family.</text>
</comment>
<evidence type="ECO:0000313" key="7">
    <source>
        <dbReference type="EMBL" id="MCG2622654.1"/>
    </source>
</evidence>
<keyword evidence="8" id="KW-1185">Reference proteome</keyword>
<gene>
    <name evidence="7" type="ORF">LVY72_12130</name>
</gene>